<gene>
    <name evidence="8" type="ORF">EV702DRAFT_1098141</name>
</gene>
<dbReference type="GO" id="GO:0004497">
    <property type="term" value="F:monooxygenase activity"/>
    <property type="evidence" value="ECO:0007669"/>
    <property type="project" value="UniProtKB-KW"/>
</dbReference>
<evidence type="ECO:0000256" key="1">
    <source>
        <dbReference type="ARBA" id="ARBA00001971"/>
    </source>
</evidence>
<dbReference type="GO" id="GO:0005506">
    <property type="term" value="F:iron ion binding"/>
    <property type="evidence" value="ECO:0007669"/>
    <property type="project" value="InterPro"/>
</dbReference>
<evidence type="ECO:0000313" key="9">
    <source>
        <dbReference type="Proteomes" id="UP000714275"/>
    </source>
</evidence>
<dbReference type="InterPro" id="IPR036396">
    <property type="entry name" value="Cyt_P450_sf"/>
</dbReference>
<dbReference type="Proteomes" id="UP000714275">
    <property type="component" value="Unassembled WGS sequence"/>
</dbReference>
<dbReference type="Gene3D" id="1.10.630.10">
    <property type="entry name" value="Cytochrome P450"/>
    <property type="match status" value="1"/>
</dbReference>
<dbReference type="InterPro" id="IPR001128">
    <property type="entry name" value="Cyt_P450"/>
</dbReference>
<dbReference type="PANTHER" id="PTHR46300">
    <property type="entry name" value="P450, PUTATIVE (EUROFUNG)-RELATED-RELATED"/>
    <property type="match status" value="1"/>
</dbReference>
<evidence type="ECO:0000313" key="8">
    <source>
        <dbReference type="EMBL" id="KAG1777843.1"/>
    </source>
</evidence>
<keyword evidence="6" id="KW-0408">Iron</keyword>
<keyword evidence="4" id="KW-0479">Metal-binding</keyword>
<dbReference type="InterPro" id="IPR050364">
    <property type="entry name" value="Cytochrome_P450_fung"/>
</dbReference>
<accession>A0A9P7D3K9</accession>
<evidence type="ECO:0000256" key="2">
    <source>
        <dbReference type="ARBA" id="ARBA00010617"/>
    </source>
</evidence>
<evidence type="ECO:0000256" key="7">
    <source>
        <dbReference type="ARBA" id="ARBA00023033"/>
    </source>
</evidence>
<protein>
    <submittedName>
        <fullName evidence="8">Cytochrome P450</fullName>
    </submittedName>
</protein>
<evidence type="ECO:0000256" key="3">
    <source>
        <dbReference type="ARBA" id="ARBA00022617"/>
    </source>
</evidence>
<proteinExistence type="inferred from homology"/>
<dbReference type="PRINTS" id="PR00465">
    <property type="entry name" value="EP450IV"/>
</dbReference>
<keyword evidence="7" id="KW-0503">Monooxygenase</keyword>
<dbReference type="EMBL" id="JABBWD010000018">
    <property type="protein sequence ID" value="KAG1777843.1"/>
    <property type="molecule type" value="Genomic_DNA"/>
</dbReference>
<dbReference type="AlphaFoldDB" id="A0A9P7D3K9"/>
<dbReference type="GO" id="GO:0020037">
    <property type="term" value="F:heme binding"/>
    <property type="evidence" value="ECO:0007669"/>
    <property type="project" value="InterPro"/>
</dbReference>
<dbReference type="GO" id="GO:0016705">
    <property type="term" value="F:oxidoreductase activity, acting on paired donors, with incorporation or reduction of molecular oxygen"/>
    <property type="evidence" value="ECO:0007669"/>
    <property type="project" value="InterPro"/>
</dbReference>
<keyword evidence="5" id="KW-0560">Oxidoreductase</keyword>
<sequence length="139" mass="16119">MTTVFGNHRSISRDPDVYPEPYAFKPQRWIDEQGGLRDDLNFFVYGFGRRSVPFSSHPFLDDIPFSVCPGQHIANRSVFITTLLILWAYKLTLDPMKPLEDMGFMGGSMPDVLPCTFEFEKRIPETELRSMMQRYSEVV</sequence>
<keyword evidence="3" id="KW-0349">Heme</keyword>
<keyword evidence="9" id="KW-1185">Reference proteome</keyword>
<dbReference type="InterPro" id="IPR002403">
    <property type="entry name" value="Cyt_P450_E_grp-IV"/>
</dbReference>
<evidence type="ECO:0000256" key="4">
    <source>
        <dbReference type="ARBA" id="ARBA00022723"/>
    </source>
</evidence>
<comment type="similarity">
    <text evidence="2">Belongs to the cytochrome P450 family.</text>
</comment>
<dbReference type="OrthoDB" id="2685000at2759"/>
<dbReference type="SUPFAM" id="SSF48264">
    <property type="entry name" value="Cytochrome P450"/>
    <property type="match status" value="1"/>
</dbReference>
<name>A0A9P7D3K9_9AGAM</name>
<evidence type="ECO:0000256" key="5">
    <source>
        <dbReference type="ARBA" id="ARBA00023002"/>
    </source>
</evidence>
<comment type="caution">
    <text evidence="8">The sequence shown here is derived from an EMBL/GenBank/DDBJ whole genome shotgun (WGS) entry which is preliminary data.</text>
</comment>
<dbReference type="Pfam" id="PF00067">
    <property type="entry name" value="p450"/>
    <property type="match status" value="1"/>
</dbReference>
<comment type="cofactor">
    <cofactor evidence="1">
        <name>heme</name>
        <dbReference type="ChEBI" id="CHEBI:30413"/>
    </cofactor>
</comment>
<evidence type="ECO:0000256" key="6">
    <source>
        <dbReference type="ARBA" id="ARBA00023004"/>
    </source>
</evidence>
<reference evidence="8" key="1">
    <citation type="journal article" date="2020" name="New Phytol.">
        <title>Comparative genomics reveals dynamic genome evolution in host specialist ectomycorrhizal fungi.</title>
        <authorList>
            <person name="Lofgren L.A."/>
            <person name="Nguyen N.H."/>
            <person name="Vilgalys R."/>
            <person name="Ruytinx J."/>
            <person name="Liao H.L."/>
            <person name="Branco S."/>
            <person name="Kuo A."/>
            <person name="LaButti K."/>
            <person name="Lipzen A."/>
            <person name="Andreopoulos W."/>
            <person name="Pangilinan J."/>
            <person name="Riley R."/>
            <person name="Hundley H."/>
            <person name="Na H."/>
            <person name="Barry K."/>
            <person name="Grigoriev I.V."/>
            <person name="Stajich J.E."/>
            <person name="Kennedy P.G."/>
        </authorList>
    </citation>
    <scope>NUCLEOTIDE SEQUENCE</scope>
    <source>
        <strain evidence="8">DOB743</strain>
    </source>
</reference>
<organism evidence="8 9">
    <name type="scientific">Suillus placidus</name>
    <dbReference type="NCBI Taxonomy" id="48579"/>
    <lineage>
        <taxon>Eukaryota</taxon>
        <taxon>Fungi</taxon>
        <taxon>Dikarya</taxon>
        <taxon>Basidiomycota</taxon>
        <taxon>Agaricomycotina</taxon>
        <taxon>Agaricomycetes</taxon>
        <taxon>Agaricomycetidae</taxon>
        <taxon>Boletales</taxon>
        <taxon>Suillineae</taxon>
        <taxon>Suillaceae</taxon>
        <taxon>Suillus</taxon>
    </lineage>
</organism>
<dbReference type="PANTHER" id="PTHR46300:SF1">
    <property type="entry name" value="P450, PUTATIVE (EUROFUNG)-RELATED"/>
    <property type="match status" value="1"/>
</dbReference>